<evidence type="ECO:0000313" key="9">
    <source>
        <dbReference type="Proteomes" id="UP000033140"/>
    </source>
</evidence>
<feature type="compositionally biased region" description="Low complexity" evidence="6">
    <location>
        <begin position="235"/>
        <end position="246"/>
    </location>
</feature>
<dbReference type="InterPro" id="IPR008721">
    <property type="entry name" value="ORC6_cyclin_first"/>
</dbReference>
<feature type="region of interest" description="Disordered" evidence="6">
    <location>
        <begin position="91"/>
        <end position="117"/>
    </location>
</feature>
<feature type="region of interest" description="Disordered" evidence="6">
    <location>
        <begin position="230"/>
        <end position="278"/>
    </location>
</feature>
<comment type="similarity">
    <text evidence="2">Belongs to the ORC6 family.</text>
</comment>
<dbReference type="GO" id="GO:0006260">
    <property type="term" value="P:DNA replication"/>
    <property type="evidence" value="ECO:0007669"/>
    <property type="project" value="UniProtKB-KW"/>
</dbReference>
<keyword evidence="4" id="KW-0238">DNA-binding</keyword>
<reference evidence="8 9" key="2">
    <citation type="journal article" date="2014" name="J. Gen. Appl. Microbiol.">
        <title>The early diverging ascomycetous budding yeast Saitoella complicata has three histone deacetylases belonging to the Clr6, Hos2, and Rpd3 lineages.</title>
        <authorList>
            <person name="Nishida H."/>
            <person name="Matsumoto T."/>
            <person name="Kondo S."/>
            <person name="Hamamoto M."/>
            <person name="Yoshikawa H."/>
        </authorList>
    </citation>
    <scope>NUCLEOTIDE SEQUENCE [LARGE SCALE GENOMIC DNA]</scope>
    <source>
        <strain evidence="8 9">NRRL Y-17804</strain>
    </source>
</reference>
<dbReference type="STRING" id="698492.A0A0E9NGQ5"/>
<reference evidence="8 9" key="1">
    <citation type="journal article" date="2011" name="J. Gen. Appl. Microbiol.">
        <title>Draft genome sequencing of the enigmatic yeast Saitoella complicata.</title>
        <authorList>
            <person name="Nishida H."/>
            <person name="Hamamoto M."/>
            <person name="Sugiyama J."/>
        </authorList>
    </citation>
    <scope>NUCLEOTIDE SEQUENCE [LARGE SCALE GENOMIC DNA]</scope>
    <source>
        <strain evidence="8 9">NRRL Y-17804</strain>
    </source>
</reference>
<evidence type="ECO:0000256" key="5">
    <source>
        <dbReference type="ARBA" id="ARBA00023242"/>
    </source>
</evidence>
<evidence type="ECO:0000256" key="6">
    <source>
        <dbReference type="SAM" id="MobiDB-lite"/>
    </source>
</evidence>
<evidence type="ECO:0000256" key="1">
    <source>
        <dbReference type="ARBA" id="ARBA00004123"/>
    </source>
</evidence>
<protein>
    <recommendedName>
        <fullName evidence="7">ORC6 first cyclin-like domain-containing protein</fullName>
    </recommendedName>
</protein>
<sequence length="436" mass="47772">MDPLKSALKSLLPSYGTIPQNLVTAAQNLQSQSMKKIPHLKPAEESGRLYICAHLACERLTTSLNLPDLTPQPPMPPKTYKTLLAQFRTALESATTPSTRRRSSRAESGTPTSTSSHVVDVASGEIRALCTKLGATTGIVHIISLVTKLLPLHPRAESRAGVIAAAYVLVHQRLSTPTNNTSTDIITAPPASLSRAQRKGLLDALGGVLQTKELDKWVEIVREDCEGHDWLDGIQPQQSPTKKPTPGSGADTPSRKRKAADQVHDDIGTPTPTSTPANSAMALAATTRNKTQTRAISGIGSMIVPQVDYLSERRVKEYEVWKKGVMEKVDAVEKEREREEEGDVVMADLDEQIRNICMFSFKLKSIQHALSQLVKRCKNQIKKPKTPDSFPFELFQDIFSAFIALSLSFLVFARSISSHTSTTSTSLELNCKEPTR</sequence>
<gene>
    <name evidence="8" type="ORF">G7K_3149-t1</name>
</gene>
<keyword evidence="9" id="KW-1185">Reference proteome</keyword>
<feature type="domain" description="ORC6 first cyclin-like" evidence="7">
    <location>
        <begin position="8"/>
        <end position="92"/>
    </location>
</feature>
<comment type="subcellular location">
    <subcellularLocation>
        <location evidence="1">Nucleus</location>
    </subcellularLocation>
</comment>
<keyword evidence="5" id="KW-0539">Nucleus</keyword>
<evidence type="ECO:0000256" key="4">
    <source>
        <dbReference type="ARBA" id="ARBA00023125"/>
    </source>
</evidence>
<comment type="caution">
    <text evidence="8">The sequence shown here is derived from an EMBL/GenBank/DDBJ whole genome shotgun (WGS) entry which is preliminary data.</text>
</comment>
<evidence type="ECO:0000256" key="2">
    <source>
        <dbReference type="ARBA" id="ARBA00010840"/>
    </source>
</evidence>
<dbReference type="GO" id="GO:0005664">
    <property type="term" value="C:nuclear origin of replication recognition complex"/>
    <property type="evidence" value="ECO:0007669"/>
    <property type="project" value="InterPro"/>
</dbReference>
<dbReference type="Proteomes" id="UP000033140">
    <property type="component" value="Unassembled WGS sequence"/>
</dbReference>
<proteinExistence type="inferred from homology"/>
<organism evidence="8 9">
    <name type="scientific">Saitoella complicata (strain BCRC 22490 / CBS 7301 / JCM 7358 / NBRC 10748 / NRRL Y-17804)</name>
    <dbReference type="NCBI Taxonomy" id="698492"/>
    <lineage>
        <taxon>Eukaryota</taxon>
        <taxon>Fungi</taxon>
        <taxon>Dikarya</taxon>
        <taxon>Ascomycota</taxon>
        <taxon>Taphrinomycotina</taxon>
        <taxon>Taphrinomycotina incertae sedis</taxon>
        <taxon>Saitoella</taxon>
    </lineage>
</organism>
<dbReference type="EMBL" id="BACD03000019">
    <property type="protein sequence ID" value="GAO48988.1"/>
    <property type="molecule type" value="Genomic_DNA"/>
</dbReference>
<evidence type="ECO:0000313" key="8">
    <source>
        <dbReference type="EMBL" id="GAO48988.1"/>
    </source>
</evidence>
<dbReference type="OMA" id="ICAHLAC"/>
<dbReference type="GO" id="GO:0003677">
    <property type="term" value="F:DNA binding"/>
    <property type="evidence" value="ECO:0007669"/>
    <property type="project" value="UniProtKB-KW"/>
</dbReference>
<accession>A0A0E9NGQ5</accession>
<name>A0A0E9NGQ5_SAICN</name>
<evidence type="ECO:0000256" key="3">
    <source>
        <dbReference type="ARBA" id="ARBA00022705"/>
    </source>
</evidence>
<evidence type="ECO:0000259" key="7">
    <source>
        <dbReference type="Pfam" id="PF05460"/>
    </source>
</evidence>
<dbReference type="AlphaFoldDB" id="A0A0E9NGQ5"/>
<reference evidence="8 9" key="3">
    <citation type="journal article" date="2015" name="Genome Announc.">
        <title>Draft Genome Sequence of the Archiascomycetous Yeast Saitoella complicata.</title>
        <authorList>
            <person name="Yamauchi K."/>
            <person name="Kondo S."/>
            <person name="Hamamoto M."/>
            <person name="Takahashi Y."/>
            <person name="Ogura Y."/>
            <person name="Hayashi T."/>
            <person name="Nishida H."/>
        </authorList>
    </citation>
    <scope>NUCLEOTIDE SEQUENCE [LARGE SCALE GENOMIC DNA]</scope>
    <source>
        <strain evidence="8 9">NRRL Y-17804</strain>
    </source>
</reference>
<keyword evidence="3" id="KW-0235">DNA replication</keyword>
<dbReference type="Pfam" id="PF05460">
    <property type="entry name" value="ORC6"/>
    <property type="match status" value="1"/>
</dbReference>